<proteinExistence type="predicted"/>
<dbReference type="Ensembl" id="ENSUAMT00000033187.1">
    <property type="protein sequence ID" value="ENSUAMP00000029747.1"/>
    <property type="gene ID" value="ENSUAMG00000022880.1"/>
</dbReference>
<dbReference type="AlphaFoldDB" id="A0A452SBM0"/>
<dbReference type="Proteomes" id="UP000291022">
    <property type="component" value="Unassembled WGS sequence"/>
</dbReference>
<evidence type="ECO:0000313" key="2">
    <source>
        <dbReference type="Proteomes" id="UP000291022"/>
    </source>
</evidence>
<evidence type="ECO:0000313" key="1">
    <source>
        <dbReference type="Ensembl" id="ENSUAMP00000029747.1"/>
    </source>
</evidence>
<reference evidence="1" key="2">
    <citation type="submission" date="2025-08" db="UniProtKB">
        <authorList>
            <consortium name="Ensembl"/>
        </authorList>
    </citation>
    <scope>IDENTIFICATION</scope>
</reference>
<keyword evidence="2" id="KW-1185">Reference proteome</keyword>
<protein>
    <submittedName>
        <fullName evidence="1">Uncharacterized protein</fullName>
    </submittedName>
</protein>
<sequence>KERRKQSIWGEVVVERDKATSPYVKSFVCKKQQCSPKALVCLIFPNLIHYYLWTIDLLVTGMDRSDK</sequence>
<organism evidence="1 2">
    <name type="scientific">Ursus americanus</name>
    <name type="common">American black bear</name>
    <name type="synonym">Euarctos americanus</name>
    <dbReference type="NCBI Taxonomy" id="9643"/>
    <lineage>
        <taxon>Eukaryota</taxon>
        <taxon>Metazoa</taxon>
        <taxon>Chordata</taxon>
        <taxon>Craniata</taxon>
        <taxon>Vertebrata</taxon>
        <taxon>Euteleostomi</taxon>
        <taxon>Mammalia</taxon>
        <taxon>Eutheria</taxon>
        <taxon>Laurasiatheria</taxon>
        <taxon>Carnivora</taxon>
        <taxon>Caniformia</taxon>
        <taxon>Ursidae</taxon>
        <taxon>Ursus</taxon>
    </lineage>
</organism>
<name>A0A452SBM0_URSAM</name>
<dbReference type="GeneTree" id="ENSGT00950000186054"/>
<accession>A0A452SBM0</accession>
<reference evidence="1" key="3">
    <citation type="submission" date="2025-09" db="UniProtKB">
        <authorList>
            <consortium name="Ensembl"/>
        </authorList>
    </citation>
    <scope>IDENTIFICATION</scope>
</reference>
<reference evidence="2" key="1">
    <citation type="submission" date="2016-06" db="EMBL/GenBank/DDBJ databases">
        <title>De novo assembly and RNA-Seq shows season-dependent expression and editing in black bear kidneys.</title>
        <authorList>
            <person name="Korstanje R."/>
            <person name="Srivastava A."/>
            <person name="Sarsani V.K."/>
            <person name="Sheehan S.M."/>
            <person name="Seger R.L."/>
            <person name="Barter M.E."/>
            <person name="Lindqvist C."/>
            <person name="Brody L.C."/>
            <person name="Mullikin J.C."/>
        </authorList>
    </citation>
    <scope>NUCLEOTIDE SEQUENCE [LARGE SCALE GENOMIC DNA]</scope>
</reference>